<proteinExistence type="predicted"/>
<dbReference type="STRING" id="584787.GCA_001247655_02339"/>
<dbReference type="EMBL" id="RJUL01000002">
    <property type="protein sequence ID" value="ROQ29987.1"/>
    <property type="molecule type" value="Genomic_DNA"/>
</dbReference>
<name>A0A3N1PT75_9GAMM</name>
<dbReference type="Proteomes" id="UP000268033">
    <property type="component" value="Unassembled WGS sequence"/>
</dbReference>
<protein>
    <submittedName>
        <fullName evidence="2">Uncharacterized protein</fullName>
    </submittedName>
</protein>
<keyword evidence="1" id="KW-0472">Membrane</keyword>
<reference evidence="2 3" key="1">
    <citation type="submission" date="2018-11" db="EMBL/GenBank/DDBJ databases">
        <title>Genomic Encyclopedia of Type Strains, Phase IV (KMG-IV): sequencing the most valuable type-strain genomes for metagenomic binning, comparative biology and taxonomic classification.</title>
        <authorList>
            <person name="Goeker M."/>
        </authorList>
    </citation>
    <scope>NUCLEOTIDE SEQUENCE [LARGE SCALE GENOMIC DNA]</scope>
    <source>
        <strain evidence="2 3">DSM 21945</strain>
    </source>
</reference>
<gene>
    <name evidence="2" type="ORF">EDC28_102366</name>
</gene>
<evidence type="ECO:0000256" key="1">
    <source>
        <dbReference type="SAM" id="Phobius"/>
    </source>
</evidence>
<evidence type="ECO:0000313" key="3">
    <source>
        <dbReference type="Proteomes" id="UP000268033"/>
    </source>
</evidence>
<feature type="transmembrane region" description="Helical" evidence="1">
    <location>
        <begin position="74"/>
        <end position="95"/>
    </location>
</feature>
<feature type="transmembrane region" description="Helical" evidence="1">
    <location>
        <begin position="44"/>
        <end position="62"/>
    </location>
</feature>
<accession>A0A3N1PT75</accession>
<keyword evidence="1" id="KW-1133">Transmembrane helix</keyword>
<sequence length="141" mass="15060">MNRFSRHTPWTKVMAGLLFLDAIGGLIEAKSAFSDTIASDSFHGATLIVLPLLKVLLGYLVVQRQRRALSLSAILYGLQILGVKLGGVFIALSTYRAVGVMIIQDNSHIAIDLSALVLCAIAIKAWRSAAALPAKTPAYPA</sequence>
<dbReference type="RefSeq" id="WP_123420816.1">
    <property type="nucleotide sequence ID" value="NZ_JBLXAC010000005.1"/>
</dbReference>
<comment type="caution">
    <text evidence="2">The sequence shown here is derived from an EMBL/GenBank/DDBJ whole genome shotgun (WGS) entry which is preliminary data.</text>
</comment>
<keyword evidence="3" id="KW-1185">Reference proteome</keyword>
<keyword evidence="1" id="KW-0812">Transmembrane</keyword>
<evidence type="ECO:0000313" key="2">
    <source>
        <dbReference type="EMBL" id="ROQ29987.1"/>
    </source>
</evidence>
<dbReference type="AlphaFoldDB" id="A0A3N1PT75"/>
<organism evidence="2 3">
    <name type="scientific">Gallaecimonas pentaromativorans</name>
    <dbReference type="NCBI Taxonomy" id="584787"/>
    <lineage>
        <taxon>Bacteria</taxon>
        <taxon>Pseudomonadati</taxon>
        <taxon>Pseudomonadota</taxon>
        <taxon>Gammaproteobacteria</taxon>
        <taxon>Enterobacterales</taxon>
        <taxon>Gallaecimonadaceae</taxon>
        <taxon>Gallaecimonas</taxon>
    </lineage>
</organism>